<evidence type="ECO:0000313" key="2">
    <source>
        <dbReference type="EMBL" id="MPC26198.1"/>
    </source>
</evidence>
<evidence type="ECO:0000256" key="1">
    <source>
        <dbReference type="SAM" id="SignalP"/>
    </source>
</evidence>
<evidence type="ECO:0000313" key="3">
    <source>
        <dbReference type="Proteomes" id="UP000324222"/>
    </source>
</evidence>
<gene>
    <name evidence="2" type="ORF">E2C01_019332</name>
</gene>
<accession>A0A5B7DXL9</accession>
<organism evidence="2 3">
    <name type="scientific">Portunus trituberculatus</name>
    <name type="common">Swimming crab</name>
    <name type="synonym">Neptunus trituberculatus</name>
    <dbReference type="NCBI Taxonomy" id="210409"/>
    <lineage>
        <taxon>Eukaryota</taxon>
        <taxon>Metazoa</taxon>
        <taxon>Ecdysozoa</taxon>
        <taxon>Arthropoda</taxon>
        <taxon>Crustacea</taxon>
        <taxon>Multicrustacea</taxon>
        <taxon>Malacostraca</taxon>
        <taxon>Eumalacostraca</taxon>
        <taxon>Eucarida</taxon>
        <taxon>Decapoda</taxon>
        <taxon>Pleocyemata</taxon>
        <taxon>Brachyura</taxon>
        <taxon>Eubrachyura</taxon>
        <taxon>Portunoidea</taxon>
        <taxon>Portunidae</taxon>
        <taxon>Portuninae</taxon>
        <taxon>Portunus</taxon>
    </lineage>
</organism>
<keyword evidence="1" id="KW-0732">Signal</keyword>
<sequence length="170" mass="18908">MLVQTGMAELRAWAVVVVWVVSLASHAHGQLGVWGVDEDTENLDTPTTTASQLLPDIYWEREGEWEDEDNAAGREESGVVVRGQERRWRPLLDTYQGCYDGQVFNGTLMYVNLTQLDGEKCDTVQHYYRVYCGPANDECMNHGTTLAASSLLLGLPLAALLHSLVTSYDV</sequence>
<feature type="chain" id="PRO_5022784978" evidence="1">
    <location>
        <begin position="30"/>
        <end position="170"/>
    </location>
</feature>
<reference evidence="2 3" key="1">
    <citation type="submission" date="2019-05" db="EMBL/GenBank/DDBJ databases">
        <title>Another draft genome of Portunus trituberculatus and its Hox gene families provides insights of decapod evolution.</title>
        <authorList>
            <person name="Jeong J.-H."/>
            <person name="Song I."/>
            <person name="Kim S."/>
            <person name="Choi T."/>
            <person name="Kim D."/>
            <person name="Ryu S."/>
            <person name="Kim W."/>
        </authorList>
    </citation>
    <scope>NUCLEOTIDE SEQUENCE [LARGE SCALE GENOMIC DNA]</scope>
    <source>
        <tissue evidence="2">Muscle</tissue>
    </source>
</reference>
<dbReference type="Proteomes" id="UP000324222">
    <property type="component" value="Unassembled WGS sequence"/>
</dbReference>
<dbReference type="OrthoDB" id="6358546at2759"/>
<dbReference type="AlphaFoldDB" id="A0A5B7DXL9"/>
<protein>
    <submittedName>
        <fullName evidence="2">Uncharacterized protein</fullName>
    </submittedName>
</protein>
<keyword evidence="3" id="KW-1185">Reference proteome</keyword>
<comment type="caution">
    <text evidence="2">The sequence shown here is derived from an EMBL/GenBank/DDBJ whole genome shotgun (WGS) entry which is preliminary data.</text>
</comment>
<dbReference type="EMBL" id="VSRR010001569">
    <property type="protein sequence ID" value="MPC26198.1"/>
    <property type="molecule type" value="Genomic_DNA"/>
</dbReference>
<name>A0A5B7DXL9_PORTR</name>
<proteinExistence type="predicted"/>
<feature type="signal peptide" evidence="1">
    <location>
        <begin position="1"/>
        <end position="29"/>
    </location>
</feature>